<dbReference type="EMBL" id="SDMP01000001">
    <property type="protein sequence ID" value="RYR77437.1"/>
    <property type="molecule type" value="Genomic_DNA"/>
</dbReference>
<evidence type="ECO:0000313" key="2">
    <source>
        <dbReference type="Proteomes" id="UP000289738"/>
    </source>
</evidence>
<evidence type="ECO:0008006" key="3">
    <source>
        <dbReference type="Google" id="ProtNLM"/>
    </source>
</evidence>
<name>A0A445EPU9_ARAHY</name>
<sequence>MVANFFHGLEVEESEHYFEESVCAPDSAEGFHVNVEGSFVGEEESEGFEGFEAELDIHDEFGDGFYDNWEEWTTDEIADLGCMNMKEITVEEIKSLHFSDQKVTFLFYNLYTKMNRFVARRYKCRRTINNEVTQQSFVCFRQDFWKEKLCDVVAA</sequence>
<protein>
    <recommendedName>
        <fullName evidence="3">FAR1 domain-containing protein</fullName>
    </recommendedName>
</protein>
<accession>A0A445EPU9</accession>
<reference evidence="1 2" key="1">
    <citation type="submission" date="2019-01" db="EMBL/GenBank/DDBJ databases">
        <title>Sequencing of cultivated peanut Arachis hypogaea provides insights into genome evolution and oil improvement.</title>
        <authorList>
            <person name="Chen X."/>
        </authorList>
    </citation>
    <scope>NUCLEOTIDE SEQUENCE [LARGE SCALE GENOMIC DNA]</scope>
    <source>
        <strain evidence="2">cv. Fuhuasheng</strain>
        <tissue evidence="1">Leaves</tissue>
    </source>
</reference>
<dbReference type="AlphaFoldDB" id="A0A445EPU9"/>
<organism evidence="1 2">
    <name type="scientific">Arachis hypogaea</name>
    <name type="common">Peanut</name>
    <dbReference type="NCBI Taxonomy" id="3818"/>
    <lineage>
        <taxon>Eukaryota</taxon>
        <taxon>Viridiplantae</taxon>
        <taxon>Streptophyta</taxon>
        <taxon>Embryophyta</taxon>
        <taxon>Tracheophyta</taxon>
        <taxon>Spermatophyta</taxon>
        <taxon>Magnoliopsida</taxon>
        <taxon>eudicotyledons</taxon>
        <taxon>Gunneridae</taxon>
        <taxon>Pentapetalae</taxon>
        <taxon>rosids</taxon>
        <taxon>fabids</taxon>
        <taxon>Fabales</taxon>
        <taxon>Fabaceae</taxon>
        <taxon>Papilionoideae</taxon>
        <taxon>50 kb inversion clade</taxon>
        <taxon>dalbergioids sensu lato</taxon>
        <taxon>Dalbergieae</taxon>
        <taxon>Pterocarpus clade</taxon>
        <taxon>Arachis</taxon>
    </lineage>
</organism>
<gene>
    <name evidence="1" type="ORF">Ahy_A01g001894</name>
</gene>
<keyword evidence="2" id="KW-1185">Reference proteome</keyword>
<evidence type="ECO:0000313" key="1">
    <source>
        <dbReference type="EMBL" id="RYR77437.1"/>
    </source>
</evidence>
<dbReference type="Proteomes" id="UP000289738">
    <property type="component" value="Chromosome A01"/>
</dbReference>
<proteinExistence type="predicted"/>
<comment type="caution">
    <text evidence="1">The sequence shown here is derived from an EMBL/GenBank/DDBJ whole genome shotgun (WGS) entry which is preliminary data.</text>
</comment>